<comment type="function">
    <text evidence="5">Attaches a formyl group to the free amino group of methionyl-tRNA(fMet). The formyl group appears to play a dual role in the initiator identity of N-formylmethionyl-tRNA by promoting its recognition by IF2 and preventing the misappropriation of this tRNA by the elongation apparatus.</text>
</comment>
<dbReference type="Gene3D" id="3.40.50.12230">
    <property type="match status" value="1"/>
</dbReference>
<dbReference type="GO" id="GO:0005829">
    <property type="term" value="C:cytosol"/>
    <property type="evidence" value="ECO:0007669"/>
    <property type="project" value="TreeGrafter"/>
</dbReference>
<dbReference type="SUPFAM" id="SSF50486">
    <property type="entry name" value="FMT C-terminal domain-like"/>
    <property type="match status" value="1"/>
</dbReference>
<name>A0A378XG12_9BURK</name>
<dbReference type="NCBIfam" id="TIGR00460">
    <property type="entry name" value="fmt"/>
    <property type="match status" value="1"/>
</dbReference>
<dbReference type="STRING" id="1122619.GCA_000373745_01195"/>
<dbReference type="SUPFAM" id="SSF53328">
    <property type="entry name" value="Formyltransferase"/>
    <property type="match status" value="1"/>
</dbReference>
<dbReference type="PANTHER" id="PTHR11138">
    <property type="entry name" value="METHIONYL-TRNA FORMYLTRANSFERASE"/>
    <property type="match status" value="1"/>
</dbReference>
<dbReference type="Proteomes" id="UP000594903">
    <property type="component" value="Chromosome"/>
</dbReference>
<dbReference type="InterPro" id="IPR005793">
    <property type="entry name" value="Formyl_trans_C"/>
</dbReference>
<dbReference type="OrthoDB" id="9802815at2"/>
<reference evidence="9 10" key="1">
    <citation type="submission" date="2018-06" db="EMBL/GenBank/DDBJ databases">
        <authorList>
            <consortium name="Pathogen Informatics"/>
            <person name="Doyle S."/>
        </authorList>
    </citation>
    <scope>NUCLEOTIDE SEQUENCE [LARGE SCALE GENOMIC DNA]</scope>
    <source>
        <strain evidence="9 10">NCTC11997</strain>
    </source>
</reference>
<keyword evidence="3 5" id="KW-0808">Transferase</keyword>
<dbReference type="PANTHER" id="PTHR11138:SF5">
    <property type="entry name" value="METHIONYL-TRNA FORMYLTRANSFERASE, MITOCHONDRIAL"/>
    <property type="match status" value="1"/>
</dbReference>
<dbReference type="Proteomes" id="UP000254603">
    <property type="component" value="Unassembled WGS sequence"/>
</dbReference>
<dbReference type="EMBL" id="UGSB01000001">
    <property type="protein sequence ID" value="SUA55884.1"/>
    <property type="molecule type" value="Genomic_DNA"/>
</dbReference>
<keyword evidence="11" id="KW-1185">Reference proteome</keyword>
<dbReference type="InterPro" id="IPR041711">
    <property type="entry name" value="Met-tRNA-FMT_N"/>
</dbReference>
<dbReference type="RefSeq" id="WP_018574379.1">
    <property type="nucleotide sequence ID" value="NZ_CP065725.1"/>
</dbReference>
<feature type="domain" description="Formyl transferase C-terminal" evidence="7">
    <location>
        <begin position="213"/>
        <end position="313"/>
    </location>
</feature>
<evidence type="ECO:0000313" key="9">
    <source>
        <dbReference type="EMBL" id="SUA55884.1"/>
    </source>
</evidence>
<dbReference type="EC" id="2.1.2.9" evidence="2 5"/>
<accession>A0A378XG12</accession>
<evidence type="ECO:0000259" key="7">
    <source>
        <dbReference type="Pfam" id="PF02911"/>
    </source>
</evidence>
<evidence type="ECO:0000256" key="1">
    <source>
        <dbReference type="ARBA" id="ARBA00010699"/>
    </source>
</evidence>
<dbReference type="GO" id="GO:0004479">
    <property type="term" value="F:methionyl-tRNA formyltransferase activity"/>
    <property type="evidence" value="ECO:0007669"/>
    <property type="project" value="UniProtKB-UniRule"/>
</dbReference>
<evidence type="ECO:0000256" key="2">
    <source>
        <dbReference type="ARBA" id="ARBA00012261"/>
    </source>
</evidence>
<dbReference type="InterPro" id="IPR002376">
    <property type="entry name" value="Formyl_transf_N"/>
</dbReference>
<keyword evidence="4 5" id="KW-0648">Protein biosynthesis</keyword>
<dbReference type="InterPro" id="IPR005794">
    <property type="entry name" value="Fmt"/>
</dbReference>
<evidence type="ECO:0000256" key="3">
    <source>
        <dbReference type="ARBA" id="ARBA00022679"/>
    </source>
</evidence>
<dbReference type="HAMAP" id="MF_00182">
    <property type="entry name" value="Formyl_trans"/>
    <property type="match status" value="1"/>
</dbReference>
<feature type="domain" description="Formyl transferase N-terminal" evidence="6">
    <location>
        <begin position="1"/>
        <end position="187"/>
    </location>
</feature>
<organism evidence="9 10">
    <name type="scientific">Oligella ureolytica</name>
    <dbReference type="NCBI Taxonomy" id="90244"/>
    <lineage>
        <taxon>Bacteria</taxon>
        <taxon>Pseudomonadati</taxon>
        <taxon>Pseudomonadota</taxon>
        <taxon>Betaproteobacteria</taxon>
        <taxon>Burkholderiales</taxon>
        <taxon>Alcaligenaceae</taxon>
        <taxon>Oligella</taxon>
    </lineage>
</organism>
<sequence length="316" mass="33795">MKVVFAGTPEFARLAYAAIVDAGFDVPLVMTQPDRRAGRGMKLTPSAVKLEALERGGEVLQPISLRLDGKYPEDAAAARASLEALQPDVMVVAAYGLILPQWTLDLPKYGCLNIHASLLPRWRGAAPIQRAIEAGDEYSGVGIMQMEAGLDTGPILLEKKLPIERMNAAQLHDALAALGAEAIVDALTKLQANGAEAFEPQVQDVAGVTYAEKLTKEEAILDWSESAEVLERKVRAFTPVPGAKVHLEGFAEPVKVFSAELLLDAEAAGAAPGTVLAREPEGVDVACGQGVLRLKELQRAGGKRQTAEQFVLGWRE</sequence>
<protein>
    <recommendedName>
        <fullName evidence="2 5">Methionyl-tRNA formyltransferase</fullName>
        <ecNumber evidence="2 5">2.1.2.9</ecNumber>
    </recommendedName>
</protein>
<comment type="catalytic activity">
    <reaction evidence="5">
        <text>L-methionyl-tRNA(fMet) + (6R)-10-formyltetrahydrofolate = N-formyl-L-methionyl-tRNA(fMet) + (6S)-5,6,7,8-tetrahydrofolate + H(+)</text>
        <dbReference type="Rhea" id="RHEA:24380"/>
        <dbReference type="Rhea" id="RHEA-COMP:9952"/>
        <dbReference type="Rhea" id="RHEA-COMP:9953"/>
        <dbReference type="ChEBI" id="CHEBI:15378"/>
        <dbReference type="ChEBI" id="CHEBI:57453"/>
        <dbReference type="ChEBI" id="CHEBI:78530"/>
        <dbReference type="ChEBI" id="CHEBI:78844"/>
        <dbReference type="ChEBI" id="CHEBI:195366"/>
        <dbReference type="EC" id="2.1.2.9"/>
    </reaction>
</comment>
<dbReference type="InterPro" id="IPR044135">
    <property type="entry name" value="Met-tRNA-FMT_C"/>
</dbReference>
<dbReference type="CDD" id="cd08704">
    <property type="entry name" value="Met_tRNA_FMT_C"/>
    <property type="match status" value="1"/>
</dbReference>
<gene>
    <name evidence="5 9" type="primary">fmt</name>
    <name evidence="8" type="ORF">I6G29_09335</name>
    <name evidence="9" type="ORF">NCTC11997_01933</name>
</gene>
<evidence type="ECO:0000256" key="5">
    <source>
        <dbReference type="HAMAP-Rule" id="MF_00182"/>
    </source>
</evidence>
<reference evidence="8 11" key="2">
    <citation type="submission" date="2020-12" db="EMBL/GenBank/DDBJ databases">
        <title>FDA dAtabase for Regulatory Grade micrObial Sequences (FDA-ARGOS): Supporting development and validation of Infectious Disease Dx tests.</title>
        <authorList>
            <person name="Sproer C."/>
            <person name="Gronow S."/>
            <person name="Severitt S."/>
            <person name="Schroder I."/>
            <person name="Tallon L."/>
            <person name="Sadzewicz L."/>
            <person name="Zhao X."/>
            <person name="Boylan J."/>
            <person name="Ott S."/>
            <person name="Bowen H."/>
            <person name="Vavikolanu K."/>
            <person name="Mehta A."/>
            <person name="Aluvathingal J."/>
            <person name="Nadendla S."/>
            <person name="Lowell S."/>
            <person name="Myers T."/>
            <person name="Yan Y."/>
            <person name="Sichtig H."/>
        </authorList>
    </citation>
    <scope>NUCLEOTIDE SEQUENCE [LARGE SCALE GENOMIC DNA]</scope>
    <source>
        <strain evidence="8 11">FDAARGOS_872</strain>
    </source>
</reference>
<proteinExistence type="inferred from homology"/>
<comment type="similarity">
    <text evidence="1 5">Belongs to the Fmt family.</text>
</comment>
<evidence type="ECO:0000313" key="8">
    <source>
        <dbReference type="EMBL" id="QPT39368.1"/>
    </source>
</evidence>
<evidence type="ECO:0000256" key="4">
    <source>
        <dbReference type="ARBA" id="ARBA00022917"/>
    </source>
</evidence>
<dbReference type="CDD" id="cd08646">
    <property type="entry name" value="FMT_core_Met-tRNA-FMT_N"/>
    <property type="match status" value="1"/>
</dbReference>
<dbReference type="Pfam" id="PF02911">
    <property type="entry name" value="Formyl_trans_C"/>
    <property type="match status" value="1"/>
</dbReference>
<dbReference type="InterPro" id="IPR011034">
    <property type="entry name" value="Formyl_transferase-like_C_sf"/>
</dbReference>
<feature type="binding site" evidence="5">
    <location>
        <begin position="117"/>
        <end position="120"/>
    </location>
    <ligand>
        <name>(6S)-5,6,7,8-tetrahydrofolate</name>
        <dbReference type="ChEBI" id="CHEBI:57453"/>
    </ligand>
</feature>
<evidence type="ECO:0000313" key="10">
    <source>
        <dbReference type="Proteomes" id="UP000254603"/>
    </source>
</evidence>
<dbReference type="Pfam" id="PF00551">
    <property type="entry name" value="Formyl_trans_N"/>
    <property type="match status" value="1"/>
</dbReference>
<evidence type="ECO:0000259" key="6">
    <source>
        <dbReference type="Pfam" id="PF00551"/>
    </source>
</evidence>
<dbReference type="AlphaFoldDB" id="A0A378XG12"/>
<dbReference type="EMBL" id="CP065725">
    <property type="protein sequence ID" value="QPT39368.1"/>
    <property type="molecule type" value="Genomic_DNA"/>
</dbReference>
<evidence type="ECO:0000313" key="11">
    <source>
        <dbReference type="Proteomes" id="UP000594903"/>
    </source>
</evidence>
<dbReference type="InterPro" id="IPR036477">
    <property type="entry name" value="Formyl_transf_N_sf"/>
</dbReference>